<dbReference type="EMBL" id="FNRA01000001">
    <property type="protein sequence ID" value="SDZ99656.1"/>
    <property type="molecule type" value="Genomic_DNA"/>
</dbReference>
<dbReference type="OrthoDB" id="771036at2"/>
<feature type="compositionally biased region" description="Basic and acidic residues" evidence="1">
    <location>
        <begin position="21"/>
        <end position="38"/>
    </location>
</feature>
<sequence length="71" mass="8194">MNNEPKKKNEKPSSNFQEPTPKGKVDEGEKAVKKPEDKDYTEDNPDFKNPAKQREREEQPVDPIKKAPTKD</sequence>
<dbReference type="RefSeq" id="WP_090555044.1">
    <property type="nucleotide sequence ID" value="NZ_FNRA01000001.1"/>
</dbReference>
<feature type="compositionally biased region" description="Basic and acidic residues" evidence="1">
    <location>
        <begin position="1"/>
        <end position="11"/>
    </location>
</feature>
<feature type="region of interest" description="Disordered" evidence="1">
    <location>
        <begin position="1"/>
        <end position="71"/>
    </location>
</feature>
<organism evidence="2 3">
    <name type="scientific">Pedobacter hartonius</name>
    <dbReference type="NCBI Taxonomy" id="425514"/>
    <lineage>
        <taxon>Bacteria</taxon>
        <taxon>Pseudomonadati</taxon>
        <taxon>Bacteroidota</taxon>
        <taxon>Sphingobacteriia</taxon>
        <taxon>Sphingobacteriales</taxon>
        <taxon>Sphingobacteriaceae</taxon>
        <taxon>Pedobacter</taxon>
    </lineage>
</organism>
<feature type="compositionally biased region" description="Basic and acidic residues" evidence="1">
    <location>
        <begin position="52"/>
        <end position="71"/>
    </location>
</feature>
<evidence type="ECO:0000313" key="3">
    <source>
        <dbReference type="Proteomes" id="UP000198850"/>
    </source>
</evidence>
<keyword evidence="3" id="KW-1185">Reference proteome</keyword>
<dbReference type="STRING" id="425514.SAMN05443550_101641"/>
<evidence type="ECO:0000313" key="2">
    <source>
        <dbReference type="EMBL" id="SDZ99656.1"/>
    </source>
</evidence>
<name>A0A1H3XJX8_9SPHI</name>
<accession>A0A1H3XJX8</accession>
<gene>
    <name evidence="2" type="ORF">SAMN05443550_101641</name>
</gene>
<dbReference type="Proteomes" id="UP000198850">
    <property type="component" value="Unassembled WGS sequence"/>
</dbReference>
<protein>
    <submittedName>
        <fullName evidence="2">Uncharacterized protein</fullName>
    </submittedName>
</protein>
<proteinExistence type="predicted"/>
<reference evidence="2 3" key="1">
    <citation type="submission" date="2016-10" db="EMBL/GenBank/DDBJ databases">
        <authorList>
            <person name="de Groot N.N."/>
        </authorList>
    </citation>
    <scope>NUCLEOTIDE SEQUENCE [LARGE SCALE GENOMIC DNA]</scope>
    <source>
        <strain evidence="2 3">DSM 19033</strain>
    </source>
</reference>
<evidence type="ECO:0000256" key="1">
    <source>
        <dbReference type="SAM" id="MobiDB-lite"/>
    </source>
</evidence>
<dbReference type="AlphaFoldDB" id="A0A1H3XJX8"/>